<proteinExistence type="predicted"/>
<gene>
    <name evidence="1" type="ORF">HAP95_00935</name>
</gene>
<keyword evidence="2" id="KW-1185">Reference proteome</keyword>
<comment type="caution">
    <text evidence="1">The sequence shown here is derived from an EMBL/GenBank/DDBJ whole genome shotgun (WGS) entry which is preliminary data.</text>
</comment>
<dbReference type="SUPFAM" id="SSF117782">
    <property type="entry name" value="YbjQ-like"/>
    <property type="match status" value="1"/>
</dbReference>
<accession>A0ABS5ZUJ9</accession>
<name>A0ABS5ZUJ9_9PROT</name>
<protein>
    <recommendedName>
        <fullName evidence="3">Heavy metal-binding domain-containing protein</fullName>
    </recommendedName>
</protein>
<evidence type="ECO:0000313" key="1">
    <source>
        <dbReference type="EMBL" id="MBU2758787.1"/>
    </source>
</evidence>
<dbReference type="EMBL" id="JAAOMP010000021">
    <property type="protein sequence ID" value="MBU2758787.1"/>
    <property type="molecule type" value="Genomic_DNA"/>
</dbReference>
<dbReference type="InterPro" id="IPR035439">
    <property type="entry name" value="UPF0145_dom_sf"/>
</dbReference>
<dbReference type="Proteomes" id="UP000755654">
    <property type="component" value="Unassembled WGS sequence"/>
</dbReference>
<evidence type="ECO:0008006" key="3">
    <source>
        <dbReference type="Google" id="ProtNLM"/>
    </source>
</evidence>
<evidence type="ECO:0000313" key="2">
    <source>
        <dbReference type="Proteomes" id="UP000755654"/>
    </source>
</evidence>
<organism evidence="1 2">
    <name type="scientific">Acidithiobacillus sulfurivorans</name>
    <dbReference type="NCBI Taxonomy" id="1958756"/>
    <lineage>
        <taxon>Bacteria</taxon>
        <taxon>Pseudomonadati</taxon>
        <taxon>Pseudomonadota</taxon>
        <taxon>Acidithiobacillia</taxon>
        <taxon>Acidithiobacillales</taxon>
        <taxon>Acidithiobacillaceae</taxon>
        <taxon>Acidithiobacillus</taxon>
    </lineage>
</organism>
<reference evidence="1 2" key="1">
    <citation type="journal article" date="2021" name="ISME J.">
        <title>Genomic evolution of the class Acidithiobacillia: deep-branching Proteobacteria living in extreme acidic conditions.</title>
        <authorList>
            <person name="Moya-Beltran A."/>
            <person name="Beard S."/>
            <person name="Rojas-Villalobos C."/>
            <person name="Issotta F."/>
            <person name="Gallardo Y."/>
            <person name="Ulloa R."/>
            <person name="Giaveno A."/>
            <person name="Degli Esposti M."/>
            <person name="Johnson D.B."/>
            <person name="Quatrini R."/>
        </authorList>
    </citation>
    <scope>NUCLEOTIDE SEQUENCE [LARGE SCALE GENOMIC DNA]</scope>
    <source>
        <strain evidence="1 2">RW2</strain>
    </source>
</reference>
<sequence>MKTEPVEAQKISLSTTENRDQNAHIIAVVNRAMYGECSDRQPEETLAMLQEKALAAGAISVIGVQLVPVVDDGIMRMMAYGTAIMGAKT</sequence>